<proteinExistence type="predicted"/>
<comment type="caution">
    <text evidence="2">The sequence shown here is derived from an EMBL/GenBank/DDBJ whole genome shotgun (WGS) entry which is preliminary data.</text>
</comment>
<reference evidence="2" key="1">
    <citation type="submission" date="2022-04" db="EMBL/GenBank/DDBJ databases">
        <title>Carnegiea gigantea Genome sequencing and assembly v2.</title>
        <authorList>
            <person name="Copetti D."/>
            <person name="Sanderson M.J."/>
            <person name="Burquez A."/>
            <person name="Wojciechowski M.F."/>
        </authorList>
    </citation>
    <scope>NUCLEOTIDE SEQUENCE</scope>
    <source>
        <strain evidence="2">SGP5-SGP5p</strain>
        <tissue evidence="2">Aerial part</tissue>
    </source>
</reference>
<dbReference type="Proteomes" id="UP001153076">
    <property type="component" value="Unassembled WGS sequence"/>
</dbReference>
<protein>
    <submittedName>
        <fullName evidence="2">Uncharacterized protein</fullName>
    </submittedName>
</protein>
<dbReference type="AlphaFoldDB" id="A0A9Q1Q7V7"/>
<keyword evidence="1" id="KW-0812">Transmembrane</keyword>
<feature type="transmembrane region" description="Helical" evidence="1">
    <location>
        <begin position="111"/>
        <end position="131"/>
    </location>
</feature>
<keyword evidence="1" id="KW-0472">Membrane</keyword>
<organism evidence="2 3">
    <name type="scientific">Carnegiea gigantea</name>
    <dbReference type="NCBI Taxonomy" id="171969"/>
    <lineage>
        <taxon>Eukaryota</taxon>
        <taxon>Viridiplantae</taxon>
        <taxon>Streptophyta</taxon>
        <taxon>Embryophyta</taxon>
        <taxon>Tracheophyta</taxon>
        <taxon>Spermatophyta</taxon>
        <taxon>Magnoliopsida</taxon>
        <taxon>eudicotyledons</taxon>
        <taxon>Gunneridae</taxon>
        <taxon>Pentapetalae</taxon>
        <taxon>Caryophyllales</taxon>
        <taxon>Cactineae</taxon>
        <taxon>Cactaceae</taxon>
        <taxon>Cactoideae</taxon>
        <taxon>Echinocereeae</taxon>
        <taxon>Carnegiea</taxon>
    </lineage>
</organism>
<accession>A0A9Q1Q7V7</accession>
<sequence length="563" mass="63706">MFEKSGGRENGSWPIDAEGSQTVLGNAANERGCQQVYVEIRQMAVGICITVRPNAIADKLTGTKQMERKEARLCIFSLIGGTRKWDLLFPSNLKKLTRRRKSESNYIKTGFVYRGVEYILTTFFYVAPVILSKMRRRMKLSVEECGLETICGLPALGDMRCSQGIEKSDPESMKLKARRYFRPEDISGRESISFRHSMAKHFADVGSAYLGTCEVRKKARSAVFYLPGKRQAQLPHKKLIDNSMARKRKGQGHKKVRMMTLSSRKRNHEKPVGHSGYICWLWCLSEGLGNHPQVKRSSWNHPESLVFVNNCNVFLRHTISSKPIENVSVQLPIMSLHLTEAKKKLDEKVIMIYPCPGRWIFIMGANHVRFLRMNNLTKITSGILVSFTRTDLSLNLNPGFSSGDGLSELRVTLDSSNQFPAVGVQRSGAPFRSNYVMRILWGSPSCLQMELLKATMEVRCCCFLVLFFACTTRLCFLIVPDPSYPFGSTKNEPDRVSKDDPRTVDLVPCACRTQQKAQPWKGLFWKVGWGGNFPPPLLTHSQWDKVGMGAFNPEQDRNSSHVS</sequence>
<dbReference type="EMBL" id="JAKOGI010000624">
    <property type="protein sequence ID" value="KAJ8432222.1"/>
    <property type="molecule type" value="Genomic_DNA"/>
</dbReference>
<evidence type="ECO:0000313" key="3">
    <source>
        <dbReference type="Proteomes" id="UP001153076"/>
    </source>
</evidence>
<keyword evidence="1" id="KW-1133">Transmembrane helix</keyword>
<evidence type="ECO:0000313" key="2">
    <source>
        <dbReference type="EMBL" id="KAJ8432222.1"/>
    </source>
</evidence>
<keyword evidence="3" id="KW-1185">Reference proteome</keyword>
<dbReference type="OrthoDB" id="5376140at2759"/>
<evidence type="ECO:0000256" key="1">
    <source>
        <dbReference type="SAM" id="Phobius"/>
    </source>
</evidence>
<gene>
    <name evidence="2" type="ORF">Cgig2_003368</name>
</gene>
<name>A0A9Q1Q7V7_9CARY</name>